<evidence type="ECO:0000313" key="1">
    <source>
        <dbReference type="EMBL" id="KRR05263.1"/>
    </source>
</evidence>
<gene>
    <name evidence="1" type="ORF">CP49_01445</name>
</gene>
<comment type="caution">
    <text evidence="1">The sequence shown here is derived from an EMBL/GenBank/DDBJ whole genome shotgun (WGS) entry which is preliminary data.</text>
</comment>
<organism evidence="1 2">
    <name type="scientific">Bradyrhizobium valentinum</name>
    <dbReference type="NCBI Taxonomy" id="1518501"/>
    <lineage>
        <taxon>Bacteria</taxon>
        <taxon>Pseudomonadati</taxon>
        <taxon>Pseudomonadota</taxon>
        <taxon>Alphaproteobacteria</taxon>
        <taxon>Hyphomicrobiales</taxon>
        <taxon>Nitrobacteraceae</taxon>
        <taxon>Bradyrhizobium</taxon>
    </lineage>
</organism>
<sequence>MFSSGGKHDGRDRNRRFGRRWLITLRTGRELRSDHPLLAIGLKVTYDLRNDADQLAGDVGHILLRQLSLLAKGHGTAERRLELRCAPGLRWMAETKLAEASELTLTEAALHGRIVRLLLTLQHSNDLRNDGQDLPHDFIHVLRAQLPRRLAVGCVADSAERILCLREDLRQRRYQLTHDLVHVLLRKLALLATPLLAPSHRLPAPAGAISECAEGLLTAVLSILLAVGRLSALSKTALSKTALRT</sequence>
<dbReference type="Proteomes" id="UP000051913">
    <property type="component" value="Unassembled WGS sequence"/>
</dbReference>
<reference evidence="1 2" key="1">
    <citation type="submission" date="2014-03" db="EMBL/GenBank/DDBJ databases">
        <title>Bradyrhizobium valentinum sp. nov., isolated from effective nodules of Lupinus mariae-josephae, a lupine endemic of basic-lime soils in Eastern Spain.</title>
        <authorList>
            <person name="Duran D."/>
            <person name="Rey L."/>
            <person name="Navarro A."/>
            <person name="Busquets A."/>
            <person name="Imperial J."/>
            <person name="Ruiz-Argueso T."/>
        </authorList>
    </citation>
    <scope>NUCLEOTIDE SEQUENCE [LARGE SCALE GENOMIC DNA]</scope>
    <source>
        <strain evidence="1 2">LmjM3</strain>
    </source>
</reference>
<keyword evidence="2" id="KW-1185">Reference proteome</keyword>
<protein>
    <submittedName>
        <fullName evidence="1">Uncharacterized protein</fullName>
    </submittedName>
</protein>
<dbReference type="EMBL" id="LLXX01000119">
    <property type="protein sequence ID" value="KRR05263.1"/>
    <property type="molecule type" value="Genomic_DNA"/>
</dbReference>
<evidence type="ECO:0000313" key="2">
    <source>
        <dbReference type="Proteomes" id="UP000051913"/>
    </source>
</evidence>
<dbReference type="AlphaFoldDB" id="A0A0R3LHA2"/>
<name>A0A0R3LHA2_9BRAD</name>
<accession>A0A0R3LHA2</accession>
<proteinExistence type="predicted"/>